<feature type="compositionally biased region" description="Basic and acidic residues" evidence="1">
    <location>
        <begin position="502"/>
        <end position="516"/>
    </location>
</feature>
<dbReference type="Proteomes" id="UP000887567">
    <property type="component" value="Unplaced"/>
</dbReference>
<feature type="compositionally biased region" description="Polar residues" evidence="1">
    <location>
        <begin position="459"/>
        <end position="473"/>
    </location>
</feature>
<name>A0A913Y544_EXADI</name>
<evidence type="ECO:0000256" key="1">
    <source>
        <dbReference type="SAM" id="MobiDB-lite"/>
    </source>
</evidence>
<feature type="compositionally biased region" description="Polar residues" evidence="1">
    <location>
        <begin position="414"/>
        <end position="444"/>
    </location>
</feature>
<feature type="region of interest" description="Disordered" evidence="1">
    <location>
        <begin position="194"/>
        <end position="220"/>
    </location>
</feature>
<accession>A0A913Y544</accession>
<keyword evidence="3" id="KW-1185">Reference proteome</keyword>
<dbReference type="AlphaFoldDB" id="A0A913Y544"/>
<proteinExistence type="predicted"/>
<feature type="compositionally biased region" description="Basic and acidic residues" evidence="1">
    <location>
        <begin position="89"/>
        <end position="110"/>
    </location>
</feature>
<dbReference type="GeneID" id="110251855"/>
<feature type="region of interest" description="Disordered" evidence="1">
    <location>
        <begin position="581"/>
        <end position="600"/>
    </location>
</feature>
<dbReference type="OrthoDB" id="5990660at2759"/>
<reference evidence="2" key="1">
    <citation type="submission" date="2022-11" db="UniProtKB">
        <authorList>
            <consortium name="EnsemblMetazoa"/>
        </authorList>
    </citation>
    <scope>IDENTIFICATION</scope>
</reference>
<dbReference type="EnsemblMetazoa" id="XM_021058607.2">
    <property type="protein sequence ID" value="XP_020914266.1"/>
    <property type="gene ID" value="LOC110251855"/>
</dbReference>
<dbReference type="RefSeq" id="XP_020914266.1">
    <property type="nucleotide sequence ID" value="XM_021058607.2"/>
</dbReference>
<feature type="region of interest" description="Disordered" evidence="1">
    <location>
        <begin position="502"/>
        <end position="524"/>
    </location>
</feature>
<protein>
    <submittedName>
        <fullName evidence="2">Uncharacterized protein</fullName>
    </submittedName>
</protein>
<feature type="region of interest" description="Disordered" evidence="1">
    <location>
        <begin position="358"/>
        <end position="490"/>
    </location>
</feature>
<feature type="region of interest" description="Disordered" evidence="1">
    <location>
        <begin position="87"/>
        <end position="110"/>
    </location>
</feature>
<feature type="compositionally biased region" description="Basic and acidic residues" evidence="1">
    <location>
        <begin position="389"/>
        <end position="399"/>
    </location>
</feature>
<sequence>MFSSSSLKTFQFIPQRTSLLKAEKRNKAEQNLLDKKLKFFDSEQTTVQKELIEIRKEKYSRNFYKSAPHLLDQRLQHSRYVDVVVSTSKNDDDGDKNSSHSEVKQCKSRVTKQESRSALISASGVVRTISSMKNAASSSSTSWNPGQVVRVSVPEELEEKIQTKKRFDQKAAYLSKRRHSVHLGSGIAKNLSASEFEEDGTEDSAPLPQSSSHQFGRRMSMPSQMSLEGLKDLIKKYEERCCSAIEEEEELSEEDFIEDEIDVDDLYIKSDTSSNSTGKINNDDTVERLSNSDCISEVGAIDNVSERDPDEISDVDSVSCEDDLECDVFTEHNAEAEENSEQKEQPVWKILEDIHTLIPKEAPDDNKKSLLPSPPTKPKRRFQRSKSISTDDSKAKERSSNFIHPSLRRRKSCSVVNETNHVPGQTRKGSLSGVKVTSQPTTASPRGKSLYFALRKTKPSVSKDTLKSGTDNPVNRKKPANQDKPLIPDMMKPVRPDKPIHLDNAIHPEKPVKEDSISSPNKDVPKIEVSLAVTSKSEKKEQVTSSQCLKTSTRRLSMPCTQTLTLPLQNHKLAATSRSVGNLPNEQKDDHENLPEISPPKLTTVDLKLDFQQEGEHSNFKLPKNITDRQQRNGRKISRPDSALSSVESITDLSLSEESVLRQAYRKRIEIEESAKRRLKLSQYHFGDAKVHLRTRSVPAKSPIFGRKDITRNSTASGIKSDDLACHSRKWKMYMRKNSEELEGMLDSVSNVSECRYLRCDEILFVNGNKT</sequence>
<evidence type="ECO:0000313" key="3">
    <source>
        <dbReference type="Proteomes" id="UP000887567"/>
    </source>
</evidence>
<evidence type="ECO:0000313" key="2">
    <source>
        <dbReference type="EnsemblMetazoa" id="XP_020914266.1"/>
    </source>
</evidence>
<dbReference type="KEGG" id="epa:110251855"/>
<organism evidence="2 3">
    <name type="scientific">Exaiptasia diaphana</name>
    <name type="common">Tropical sea anemone</name>
    <name type="synonym">Aiptasia pulchella</name>
    <dbReference type="NCBI Taxonomy" id="2652724"/>
    <lineage>
        <taxon>Eukaryota</taxon>
        <taxon>Metazoa</taxon>
        <taxon>Cnidaria</taxon>
        <taxon>Anthozoa</taxon>
        <taxon>Hexacorallia</taxon>
        <taxon>Actiniaria</taxon>
        <taxon>Aiptasiidae</taxon>
        <taxon>Exaiptasia</taxon>
    </lineage>
</organism>